<keyword evidence="1" id="KW-1133">Transmembrane helix</keyword>
<dbReference type="EMBL" id="CAJQZP010000547">
    <property type="protein sequence ID" value="CAG4967876.1"/>
    <property type="molecule type" value="Genomic_DNA"/>
</dbReference>
<gene>
    <name evidence="4" type="ORF">PAPOLLO_LOCUS7858</name>
</gene>
<dbReference type="Proteomes" id="UP000691718">
    <property type="component" value="Unassembled WGS sequence"/>
</dbReference>
<feature type="transmembrane region" description="Helical" evidence="1">
    <location>
        <begin position="149"/>
        <end position="171"/>
    </location>
</feature>
<feature type="transmembrane region" description="Helical" evidence="1">
    <location>
        <begin position="475"/>
        <end position="497"/>
    </location>
</feature>
<evidence type="ECO:0000256" key="2">
    <source>
        <dbReference type="SAM" id="SignalP"/>
    </source>
</evidence>
<dbReference type="PANTHER" id="PTHR11161">
    <property type="entry name" value="O-ACYLTRANSFERASE"/>
    <property type="match status" value="1"/>
</dbReference>
<feature type="transmembrane region" description="Helical" evidence="1">
    <location>
        <begin position="390"/>
        <end position="409"/>
    </location>
</feature>
<feature type="chain" id="PRO_5035809586" evidence="2">
    <location>
        <begin position="18"/>
        <end position="637"/>
    </location>
</feature>
<feature type="transmembrane region" description="Helical" evidence="1">
    <location>
        <begin position="307"/>
        <end position="327"/>
    </location>
</feature>
<feature type="signal peptide" evidence="2">
    <location>
        <begin position="1"/>
        <end position="17"/>
    </location>
</feature>
<dbReference type="OrthoDB" id="10265389at2759"/>
<reference evidence="4" key="1">
    <citation type="submission" date="2021-04" db="EMBL/GenBank/DDBJ databases">
        <authorList>
            <person name="Tunstrom K."/>
        </authorList>
    </citation>
    <scope>NUCLEOTIDE SEQUENCE</scope>
</reference>
<dbReference type="InterPro" id="IPR002656">
    <property type="entry name" value="Acyl_transf_3_dom"/>
</dbReference>
<feature type="domain" description="Acyltransferase 3" evidence="3">
    <location>
        <begin position="212"/>
        <end position="596"/>
    </location>
</feature>
<dbReference type="GO" id="GO:0016747">
    <property type="term" value="F:acyltransferase activity, transferring groups other than amino-acyl groups"/>
    <property type="evidence" value="ECO:0007669"/>
    <property type="project" value="InterPro"/>
</dbReference>
<feature type="transmembrane region" description="Helical" evidence="1">
    <location>
        <begin position="363"/>
        <end position="383"/>
    </location>
</feature>
<feature type="transmembrane region" description="Helical" evidence="1">
    <location>
        <begin position="217"/>
        <end position="238"/>
    </location>
</feature>
<organism evidence="4 5">
    <name type="scientific">Parnassius apollo</name>
    <name type="common">Apollo butterfly</name>
    <name type="synonym">Papilio apollo</name>
    <dbReference type="NCBI Taxonomy" id="110799"/>
    <lineage>
        <taxon>Eukaryota</taxon>
        <taxon>Metazoa</taxon>
        <taxon>Ecdysozoa</taxon>
        <taxon>Arthropoda</taxon>
        <taxon>Hexapoda</taxon>
        <taxon>Insecta</taxon>
        <taxon>Pterygota</taxon>
        <taxon>Neoptera</taxon>
        <taxon>Endopterygota</taxon>
        <taxon>Lepidoptera</taxon>
        <taxon>Glossata</taxon>
        <taxon>Ditrysia</taxon>
        <taxon>Papilionoidea</taxon>
        <taxon>Papilionidae</taxon>
        <taxon>Parnassiinae</taxon>
        <taxon>Parnassini</taxon>
        <taxon>Parnassius</taxon>
        <taxon>Parnassius</taxon>
    </lineage>
</organism>
<sequence length="637" mass="73324">MNIFLLITLIIIQRSHGVIYELNDTEYDKMPPLFHLEPYGPCVHEPGGVYCTVELKLVSDVPSEIMTTIEEYSLRREMNLNHSRLNRGVCVTRTCKDYLSQNTSADLNLVLEGCLNDTLWKQYKLKSKLSTEVLCNDLDNKVDVDYGDVAVAVICLAILILNIVGSLYDFWFISNKESKGNNFLICFSIRRNWKRLVACPAYSHDQRLRRFKGFNGLRTISIIMIIIEHSLLPFIIAPNDSHELERKYNYILYHLFIDGGLMVQTFFVMSGCLLSYKLQLYAEKRDINWTMIPKWILQRWLRLTPSYALVLAITTTWLRFAGLVPLWQRAVGVEVKDCRRDGWLNLIYLNNYIDESQCMPQTWYIASNMQLYVSCLIILTLVTNVTARKIVLAVLFVVSLIIPACHTYIQNSDAGLIISTETVRDYFVKDRKFNYSYKSEHTNFSNYILGLSLGMLIYYLQKNEFSVEKYKKFKLVYWATLPAMLILLPSGSFFYFFQNSSALYIKAIYSGVAKPLFGSIIVLIILGMTFKLENFYRGILEWNGWTSPARVSYSAYILHVLFVRSLTGTRSTLIHVSIAHVILCNLGTVIITYLAAYPYWLLVEAPAVALSKVIFSLGPKQKSKAESELRKNERIPA</sequence>
<feature type="transmembrane region" description="Helical" evidence="1">
    <location>
        <begin position="573"/>
        <end position="593"/>
    </location>
</feature>
<evidence type="ECO:0000256" key="1">
    <source>
        <dbReference type="SAM" id="Phobius"/>
    </source>
</evidence>
<name>A0A8S3WLP8_PARAO</name>
<feature type="transmembrane region" description="Helical" evidence="1">
    <location>
        <begin position="503"/>
        <end position="527"/>
    </location>
</feature>
<keyword evidence="2" id="KW-0732">Signal</keyword>
<evidence type="ECO:0000313" key="4">
    <source>
        <dbReference type="EMBL" id="CAG4967876.1"/>
    </source>
</evidence>
<proteinExistence type="predicted"/>
<dbReference type="PANTHER" id="PTHR11161:SF22">
    <property type="entry name" value="ACYLTRANSFERASE 3 DOMAIN-CONTAINING PROTEIN-RELATED"/>
    <property type="match status" value="1"/>
</dbReference>
<feature type="transmembrane region" description="Helical" evidence="1">
    <location>
        <begin position="250"/>
        <end position="276"/>
    </location>
</feature>
<feature type="transmembrane region" description="Helical" evidence="1">
    <location>
        <begin position="444"/>
        <end position="460"/>
    </location>
</feature>
<accession>A0A8S3WLP8</accession>
<comment type="caution">
    <text evidence="4">The sequence shown here is derived from an EMBL/GenBank/DDBJ whole genome shotgun (WGS) entry which is preliminary data.</text>
</comment>
<dbReference type="AlphaFoldDB" id="A0A8S3WLP8"/>
<evidence type="ECO:0000313" key="5">
    <source>
        <dbReference type="Proteomes" id="UP000691718"/>
    </source>
</evidence>
<keyword evidence="1" id="KW-0472">Membrane</keyword>
<evidence type="ECO:0000259" key="3">
    <source>
        <dbReference type="Pfam" id="PF01757"/>
    </source>
</evidence>
<keyword evidence="1" id="KW-0812">Transmembrane</keyword>
<dbReference type="InterPro" id="IPR052728">
    <property type="entry name" value="O2_lipid_transport_reg"/>
</dbReference>
<dbReference type="Pfam" id="PF01757">
    <property type="entry name" value="Acyl_transf_3"/>
    <property type="match status" value="1"/>
</dbReference>
<keyword evidence="5" id="KW-1185">Reference proteome</keyword>
<protein>
    <submittedName>
        <fullName evidence="4">(apollo) hypothetical protein</fullName>
    </submittedName>
</protein>